<comment type="caution">
    <text evidence="1">The sequence shown here is derived from an EMBL/GenBank/DDBJ whole genome shotgun (WGS) entry which is preliminary data.</text>
</comment>
<accession>A0A1Y1SH55</accession>
<reference evidence="1 2" key="1">
    <citation type="submission" date="2013-04" db="EMBL/GenBank/DDBJ databases">
        <title>Oceanococcus atlanticus 22II-S10r2 Genome Sequencing.</title>
        <authorList>
            <person name="Lai Q."/>
            <person name="Li G."/>
            <person name="Shao Z."/>
        </authorList>
    </citation>
    <scope>NUCLEOTIDE SEQUENCE [LARGE SCALE GENOMIC DNA]</scope>
    <source>
        <strain evidence="1 2">22II-S10r2</strain>
    </source>
</reference>
<gene>
    <name evidence="1" type="ORF">ATO7_03545</name>
</gene>
<organism evidence="1 2">
    <name type="scientific">Oceanococcus atlanticus</name>
    <dbReference type="NCBI Taxonomy" id="1317117"/>
    <lineage>
        <taxon>Bacteria</taxon>
        <taxon>Pseudomonadati</taxon>
        <taxon>Pseudomonadota</taxon>
        <taxon>Gammaproteobacteria</taxon>
        <taxon>Chromatiales</taxon>
        <taxon>Oceanococcaceae</taxon>
        <taxon>Oceanococcus</taxon>
    </lineage>
</organism>
<dbReference type="RefSeq" id="WP_083559587.1">
    <property type="nucleotide sequence ID" value="NZ_AQQV01000001.1"/>
</dbReference>
<dbReference type="EMBL" id="AQQV01000001">
    <property type="protein sequence ID" value="ORE88918.1"/>
    <property type="molecule type" value="Genomic_DNA"/>
</dbReference>
<sequence>MDSHSSFIHHDLLISGTALDNALAIKRALAADSKAQILSFDNRSGTQVDFDLRGSEQDIAARLAVGDATCETSANTPQKRGRGRPKLGVVAREVTLLPRHWDWLSAQPGGASVTLRKLVEEARRATSGTALKRQCQERVYNFISAIAGNLPGYEDATRALFQDDLTGLQTQIANWPAALRTHTLALLEPNQ</sequence>
<keyword evidence="2" id="KW-1185">Reference proteome</keyword>
<evidence type="ECO:0000313" key="1">
    <source>
        <dbReference type="EMBL" id="ORE88918.1"/>
    </source>
</evidence>
<dbReference type="Pfam" id="PF09998">
    <property type="entry name" value="DUF2239"/>
    <property type="match status" value="1"/>
</dbReference>
<dbReference type="OrthoDB" id="282960at2"/>
<dbReference type="InterPro" id="IPR018715">
    <property type="entry name" value="DUF2239"/>
</dbReference>
<proteinExistence type="predicted"/>
<dbReference type="STRING" id="1317117.ATO7_03545"/>
<name>A0A1Y1SH55_9GAMM</name>
<evidence type="ECO:0000313" key="2">
    <source>
        <dbReference type="Proteomes" id="UP000192342"/>
    </source>
</evidence>
<dbReference type="Proteomes" id="UP000192342">
    <property type="component" value="Unassembled WGS sequence"/>
</dbReference>
<protein>
    <recommendedName>
        <fullName evidence="3">DUF2239 domain-containing protein</fullName>
    </recommendedName>
</protein>
<dbReference type="AlphaFoldDB" id="A0A1Y1SH55"/>
<evidence type="ECO:0008006" key="3">
    <source>
        <dbReference type="Google" id="ProtNLM"/>
    </source>
</evidence>